<proteinExistence type="predicted"/>
<comment type="caution">
    <text evidence="1">The sequence shown here is derived from an EMBL/GenBank/DDBJ whole genome shotgun (WGS) entry which is preliminary data.</text>
</comment>
<protein>
    <submittedName>
        <fullName evidence="1">Uncharacterized protein</fullName>
    </submittedName>
</protein>
<dbReference type="EMBL" id="CM044701">
    <property type="protein sequence ID" value="KAI5683749.1"/>
    <property type="molecule type" value="Genomic_DNA"/>
</dbReference>
<evidence type="ECO:0000313" key="1">
    <source>
        <dbReference type="EMBL" id="KAI5683749.1"/>
    </source>
</evidence>
<organism evidence="1 2">
    <name type="scientific">Catharanthus roseus</name>
    <name type="common">Madagascar periwinkle</name>
    <name type="synonym">Vinca rosea</name>
    <dbReference type="NCBI Taxonomy" id="4058"/>
    <lineage>
        <taxon>Eukaryota</taxon>
        <taxon>Viridiplantae</taxon>
        <taxon>Streptophyta</taxon>
        <taxon>Embryophyta</taxon>
        <taxon>Tracheophyta</taxon>
        <taxon>Spermatophyta</taxon>
        <taxon>Magnoliopsida</taxon>
        <taxon>eudicotyledons</taxon>
        <taxon>Gunneridae</taxon>
        <taxon>Pentapetalae</taxon>
        <taxon>asterids</taxon>
        <taxon>lamiids</taxon>
        <taxon>Gentianales</taxon>
        <taxon>Apocynaceae</taxon>
        <taxon>Rauvolfioideae</taxon>
        <taxon>Vinceae</taxon>
        <taxon>Catharanthinae</taxon>
        <taxon>Catharanthus</taxon>
    </lineage>
</organism>
<gene>
    <name evidence="1" type="ORF">M9H77_04977</name>
</gene>
<reference evidence="2" key="1">
    <citation type="journal article" date="2023" name="Nat. Plants">
        <title>Single-cell RNA sequencing provides a high-resolution roadmap for understanding the multicellular compartmentation of specialized metabolism.</title>
        <authorList>
            <person name="Sun S."/>
            <person name="Shen X."/>
            <person name="Li Y."/>
            <person name="Li Y."/>
            <person name="Wang S."/>
            <person name="Li R."/>
            <person name="Zhang H."/>
            <person name="Shen G."/>
            <person name="Guo B."/>
            <person name="Wei J."/>
            <person name="Xu J."/>
            <person name="St-Pierre B."/>
            <person name="Chen S."/>
            <person name="Sun C."/>
        </authorList>
    </citation>
    <scope>NUCLEOTIDE SEQUENCE [LARGE SCALE GENOMIC DNA]</scope>
</reference>
<accession>A0ACC0CFK8</accession>
<sequence length="893" mass="98780">MNFLVHQHLEYKISAFTRKLISTLAILENPSNFPDQNAKRLVAFNPVDILKNPTKSRNYTLNETKIIHCHLLRTNGVGFSIFAANTLLDFYFKCGGIDYALKLFEKIPDPNVVTWNMMVSGCNKNFLFEDSWRYFCRMHFLGLDMNQYTYGAVLSACGALECPFWGEQVYGLVRKNGFFSNGYVRTGMIDLFSGNHRFEDALRVFYDVICENVVCWNAIISGAVKNKKNWIALGTFVSMCQGFSMPNGFTFSSVLTACAAIEELGFGKGVQGWAIKCGADEDIFVGTAIVDMYAKCGSLDEAVQQFWLMPVRNVVSWTAIISGFAQKGDFVTAVKFFKEMRSSEEDINSYTITSVLTACANPAEIKEAIQIHCWTFKSGFYMNSVVKASLINAYGKMGALELSERVFADMEHMEHLGTWANMISAFAQSKRSGRAIYLFQRMLQEDIKPEKFCTSSVLSVTDSLDLGKQIHSYTVKTGLISDVSVGSSLFTMYSKCGSLEESYKVFDLLQGKDTVSWASMIAGFVSNGSASNAIDCFREMLDENIVPDEMVLTAVLNACSALHSLKTGKEVHGFAIRRGLGVQNFCVGGLVNMYSKCGDLCSARKIFDRMPEKDEITWSSMVSGYAQQGYTAEGLGLFQDMLMADVEIDDFTMSSVLGLVSHSGELGIGTQIHATVVKLGLESEVTVGCSLLMMYSNVGRIEECQKVFEKIKNHDVISWTAMIASCAQHGKGAEALHTFELMKKSGAKPDSVTFTGVLSACSHSGLVEEGYFHLQSMKKDYGIEPNYRHYCCMVDLLGRAGRLEEAEKFINDMPLKPDGLVWGTLLAACQVHGNIDLGKLAAEKVMELGTLEAGTYVSLSNICADVGQWHQVLKLRSEMKGTGVVKEPGWSSL</sequence>
<evidence type="ECO:0000313" key="2">
    <source>
        <dbReference type="Proteomes" id="UP001060085"/>
    </source>
</evidence>
<keyword evidence="2" id="KW-1185">Reference proteome</keyword>
<name>A0ACC0CFK8_CATRO</name>
<dbReference type="Proteomes" id="UP001060085">
    <property type="component" value="Linkage Group LG01"/>
</dbReference>